<dbReference type="EMBL" id="BAAAZW010000005">
    <property type="protein sequence ID" value="GAA3958795.1"/>
    <property type="molecule type" value="Genomic_DNA"/>
</dbReference>
<evidence type="ECO:0000313" key="2">
    <source>
        <dbReference type="Proteomes" id="UP001418444"/>
    </source>
</evidence>
<comment type="caution">
    <text evidence="1">The sequence shown here is derived from an EMBL/GenBank/DDBJ whole genome shotgun (WGS) entry which is preliminary data.</text>
</comment>
<keyword evidence="2" id="KW-1185">Reference proteome</keyword>
<organism evidence="1 2">
    <name type="scientific">Gordonia caeni</name>
    <dbReference type="NCBI Taxonomy" id="1007097"/>
    <lineage>
        <taxon>Bacteria</taxon>
        <taxon>Bacillati</taxon>
        <taxon>Actinomycetota</taxon>
        <taxon>Actinomycetes</taxon>
        <taxon>Mycobacteriales</taxon>
        <taxon>Gordoniaceae</taxon>
        <taxon>Gordonia</taxon>
    </lineage>
</organism>
<dbReference type="InterPro" id="IPR012675">
    <property type="entry name" value="Beta-grasp_dom_sf"/>
</dbReference>
<evidence type="ECO:0008006" key="3">
    <source>
        <dbReference type="Google" id="ProtNLM"/>
    </source>
</evidence>
<dbReference type="RefSeq" id="WP_344782833.1">
    <property type="nucleotide sequence ID" value="NZ_BAAAZW010000005.1"/>
</dbReference>
<evidence type="ECO:0000313" key="1">
    <source>
        <dbReference type="EMBL" id="GAA3958795.1"/>
    </source>
</evidence>
<sequence length="82" mass="8567">MAETITVTYFAALVDRAGCRTEEFEVAEPTVGALRAAVAGRHGARVAELADHSSVLSGDRLLREDAEVIGAEVDLLPPFAGG</sequence>
<protein>
    <recommendedName>
        <fullName evidence="3">MoaD/ThiS family protein</fullName>
    </recommendedName>
</protein>
<accession>A0ABP7P2V3</accession>
<dbReference type="Proteomes" id="UP001418444">
    <property type="component" value="Unassembled WGS sequence"/>
</dbReference>
<proteinExistence type="predicted"/>
<reference evidence="2" key="1">
    <citation type="journal article" date="2019" name="Int. J. Syst. Evol. Microbiol.">
        <title>The Global Catalogue of Microorganisms (GCM) 10K type strain sequencing project: providing services to taxonomists for standard genome sequencing and annotation.</title>
        <authorList>
            <consortium name="The Broad Institute Genomics Platform"/>
            <consortium name="The Broad Institute Genome Sequencing Center for Infectious Disease"/>
            <person name="Wu L."/>
            <person name="Ma J."/>
        </authorList>
    </citation>
    <scope>NUCLEOTIDE SEQUENCE [LARGE SCALE GENOMIC DNA]</scope>
    <source>
        <strain evidence="2">JCM 16923</strain>
    </source>
</reference>
<dbReference type="SUPFAM" id="SSF54285">
    <property type="entry name" value="MoaD/ThiS"/>
    <property type="match status" value="1"/>
</dbReference>
<name>A0ABP7P2V3_9ACTN</name>
<gene>
    <name evidence="1" type="ORF">GCM10022231_17940</name>
</gene>
<dbReference type="Gene3D" id="3.10.20.30">
    <property type="match status" value="1"/>
</dbReference>
<dbReference type="InterPro" id="IPR016155">
    <property type="entry name" value="Mopterin_synth/thiamin_S_b"/>
</dbReference>